<dbReference type="PIRSF" id="PIRSF001084">
    <property type="entry name" value="B-galactosidase"/>
    <property type="match status" value="1"/>
</dbReference>
<evidence type="ECO:0000259" key="11">
    <source>
        <dbReference type="Pfam" id="PF08532"/>
    </source>
</evidence>
<evidence type="ECO:0000313" key="14">
    <source>
        <dbReference type="Proteomes" id="UP000276232"/>
    </source>
</evidence>
<dbReference type="GO" id="GO:0009341">
    <property type="term" value="C:beta-galactosidase complex"/>
    <property type="evidence" value="ECO:0007669"/>
    <property type="project" value="InterPro"/>
</dbReference>
<dbReference type="AlphaFoldDB" id="A0A3N1G9W8"/>
<evidence type="ECO:0000256" key="3">
    <source>
        <dbReference type="ARBA" id="ARBA00012756"/>
    </source>
</evidence>
<keyword evidence="9" id="KW-0479">Metal-binding</keyword>
<feature type="domain" description="Glycoside hydrolase family 42 N-terminal" evidence="10">
    <location>
        <begin position="16"/>
        <end position="390"/>
    </location>
</feature>
<dbReference type="InterPro" id="IPR003476">
    <property type="entry name" value="Glyco_hydro_42"/>
</dbReference>
<dbReference type="Gene3D" id="3.40.50.880">
    <property type="match status" value="1"/>
</dbReference>
<evidence type="ECO:0000256" key="8">
    <source>
        <dbReference type="PIRSR" id="PIRSR001084-2"/>
    </source>
</evidence>
<dbReference type="RefSeq" id="WP_123381024.1">
    <property type="nucleotide sequence ID" value="NZ_RJKN01000008.1"/>
</dbReference>
<dbReference type="InParanoid" id="A0A3N1G9W8"/>
<dbReference type="GO" id="GO:0006012">
    <property type="term" value="P:galactose metabolic process"/>
    <property type="evidence" value="ECO:0007669"/>
    <property type="project" value="InterPro"/>
</dbReference>
<feature type="binding site" evidence="8">
    <location>
        <position position="321"/>
    </location>
    <ligand>
        <name>substrate</name>
    </ligand>
</feature>
<gene>
    <name evidence="13" type="ORF">EDC03_2955</name>
</gene>
<dbReference type="InterPro" id="IPR013739">
    <property type="entry name" value="Beta_galactosidase_C"/>
</dbReference>
<dbReference type="Gene3D" id="2.60.40.1180">
    <property type="entry name" value="Golgi alpha-mannosidase II"/>
    <property type="match status" value="1"/>
</dbReference>
<keyword evidence="9" id="KW-0862">Zinc</keyword>
<evidence type="ECO:0000259" key="12">
    <source>
        <dbReference type="Pfam" id="PF08533"/>
    </source>
</evidence>
<dbReference type="PANTHER" id="PTHR36447:SF1">
    <property type="entry name" value="BETA-GALACTOSIDASE GANA"/>
    <property type="match status" value="1"/>
</dbReference>
<dbReference type="OrthoDB" id="9800974at2"/>
<feature type="binding site" evidence="9">
    <location>
        <position position="162"/>
    </location>
    <ligand>
        <name>Zn(2+)</name>
        <dbReference type="ChEBI" id="CHEBI:29105"/>
    </ligand>
</feature>
<dbReference type="Pfam" id="PF08533">
    <property type="entry name" value="Glyco_hydro_42C"/>
    <property type="match status" value="1"/>
</dbReference>
<feature type="binding site" evidence="8">
    <location>
        <position position="113"/>
    </location>
    <ligand>
        <name>substrate</name>
    </ligand>
</feature>
<dbReference type="InterPro" id="IPR029062">
    <property type="entry name" value="Class_I_gatase-like"/>
</dbReference>
<evidence type="ECO:0000256" key="1">
    <source>
        <dbReference type="ARBA" id="ARBA00001412"/>
    </source>
</evidence>
<evidence type="ECO:0000259" key="10">
    <source>
        <dbReference type="Pfam" id="PF02449"/>
    </source>
</evidence>
<dbReference type="SUPFAM" id="SSF51445">
    <property type="entry name" value="(Trans)glycosidases"/>
    <property type="match status" value="1"/>
</dbReference>
<protein>
    <recommendedName>
        <fullName evidence="3 6">Beta-galactosidase</fullName>
        <shortName evidence="6">Beta-gal</shortName>
        <ecNumber evidence="3 6">3.2.1.23</ecNumber>
    </recommendedName>
</protein>
<dbReference type="InterPro" id="IPR013780">
    <property type="entry name" value="Glyco_hydro_b"/>
</dbReference>
<dbReference type="Pfam" id="PF08532">
    <property type="entry name" value="Glyco_hydro_42M"/>
    <property type="match status" value="1"/>
</dbReference>
<evidence type="ECO:0000256" key="2">
    <source>
        <dbReference type="ARBA" id="ARBA00005940"/>
    </source>
</evidence>
<evidence type="ECO:0000256" key="4">
    <source>
        <dbReference type="ARBA" id="ARBA00022801"/>
    </source>
</evidence>
<evidence type="ECO:0000313" key="13">
    <source>
        <dbReference type="EMBL" id="ROP27027.1"/>
    </source>
</evidence>
<dbReference type="Proteomes" id="UP000276232">
    <property type="component" value="Unassembled WGS sequence"/>
</dbReference>
<organism evidence="13 14">
    <name type="scientific">Pseudokineococcus lusitanus</name>
    <dbReference type="NCBI Taxonomy" id="763993"/>
    <lineage>
        <taxon>Bacteria</taxon>
        <taxon>Bacillati</taxon>
        <taxon>Actinomycetota</taxon>
        <taxon>Actinomycetes</taxon>
        <taxon>Kineosporiales</taxon>
        <taxon>Kineosporiaceae</taxon>
        <taxon>Pseudokineococcus</taxon>
    </lineage>
</organism>
<dbReference type="InterPro" id="IPR017853">
    <property type="entry name" value="GH"/>
</dbReference>
<evidence type="ECO:0000256" key="9">
    <source>
        <dbReference type="PIRSR" id="PIRSR001084-3"/>
    </source>
</evidence>
<comment type="catalytic activity">
    <reaction evidence="1 6">
        <text>Hydrolysis of terminal non-reducing beta-D-galactose residues in beta-D-galactosides.</text>
        <dbReference type="EC" id="3.2.1.23"/>
    </reaction>
</comment>
<dbReference type="InterPro" id="IPR013529">
    <property type="entry name" value="Glyco_hydro_42_N"/>
</dbReference>
<proteinExistence type="inferred from homology"/>
<accession>A0A3N1G9W8</accession>
<evidence type="ECO:0000256" key="5">
    <source>
        <dbReference type="ARBA" id="ARBA00023295"/>
    </source>
</evidence>
<dbReference type="GO" id="GO:0046872">
    <property type="term" value="F:metal ion binding"/>
    <property type="evidence" value="ECO:0007669"/>
    <property type="project" value="UniProtKB-KW"/>
</dbReference>
<dbReference type="GO" id="GO:0004565">
    <property type="term" value="F:beta-galactosidase activity"/>
    <property type="evidence" value="ECO:0007669"/>
    <property type="project" value="UniProtKB-EC"/>
</dbReference>
<comment type="similarity">
    <text evidence="2 6">Belongs to the glycosyl hydrolase 42 family.</text>
</comment>
<dbReference type="SUPFAM" id="SSF52317">
    <property type="entry name" value="Class I glutamine amidotransferase-like"/>
    <property type="match status" value="1"/>
</dbReference>
<feature type="binding site" evidence="9">
    <location>
        <position position="160"/>
    </location>
    <ligand>
        <name>Zn(2+)</name>
        <dbReference type="ChEBI" id="CHEBI:29105"/>
    </ligand>
</feature>
<comment type="caution">
    <text evidence="13">The sequence shown here is derived from an EMBL/GenBank/DDBJ whole genome shotgun (WGS) entry which is preliminary data.</text>
</comment>
<reference evidence="13 14" key="1">
    <citation type="journal article" date="2015" name="Stand. Genomic Sci.">
        <title>Genomic Encyclopedia of Bacterial and Archaeal Type Strains, Phase III: the genomes of soil and plant-associated and newly described type strains.</title>
        <authorList>
            <person name="Whitman W.B."/>
            <person name="Woyke T."/>
            <person name="Klenk H.P."/>
            <person name="Zhou Y."/>
            <person name="Lilburn T.G."/>
            <person name="Beck B.J."/>
            <person name="De Vos P."/>
            <person name="Vandamme P."/>
            <person name="Eisen J.A."/>
            <person name="Garrity G."/>
            <person name="Hugenholtz P."/>
            <person name="Kyrpides N.C."/>
        </authorList>
    </citation>
    <scope>NUCLEOTIDE SEQUENCE [LARGE SCALE GENOMIC DNA]</scope>
    <source>
        <strain evidence="13 14">CECT 7306</strain>
    </source>
</reference>
<keyword evidence="14" id="KW-1185">Reference proteome</keyword>
<dbReference type="PANTHER" id="PTHR36447">
    <property type="entry name" value="BETA-GALACTOSIDASE GANA"/>
    <property type="match status" value="1"/>
</dbReference>
<feature type="domain" description="Beta-galactosidase trimerisation" evidence="11">
    <location>
        <begin position="402"/>
        <end position="608"/>
    </location>
</feature>
<feature type="binding site" evidence="8">
    <location>
        <position position="151"/>
    </location>
    <ligand>
        <name>substrate</name>
    </ligand>
</feature>
<dbReference type="InterPro" id="IPR013738">
    <property type="entry name" value="Beta_galactosidase_Trimer"/>
</dbReference>
<sequence length="679" mass="74168">MPHLVPRLDRLAFGGDHNPEQWPADVLEEDVRLMAEAGVTLVTVGVFSWVLLEPEEGRYETAWLRALLDRLHAEGIKVDLATPTASPPAWFSRRYSASLPMTREGVRLDVGAREHFCPSSPEYRRAAQALAGHLAADLGGHPALALWHVGNEFGAHVGACWCPVSDAAFRAWLRERYGDLDRLNEAWGTSFWGQRYGTWEEVGTPRLAPMPSNPAQQLDHLRFSSDEHLACFVGERDAIRARRPAAGADVPVTTNLMTQGSRHLDYWRWAREVDVVADDHYLTAAAERPQLGLSLADDISRGLAGGGPWLLLEHSTSAVSWQPRNLAKRPGEMRRNALTHVARGSEGAMFFQWRASRAGAEKFHSAMLPQAGTGSRQWRDVVALGADLAALAEVRGSVVEDDVAMVWDWESWWALELEFRPTVDLTYAERAAATHEALLDLHRTVAVVPVDADLERLARHRVLVLPQQYLVPDRARDVLRAYVEQGGHLVVPFFSGVVDETDAVPAGPYPGQLRDVLGLDVEEWHPLPEGGRVRLSPAGGTPGPVADVWSERVRPRGAQVLRTFLDGPDAGHPALTRHDLGAGAAWYVATRLDVVGLRELYAEVLAAAGTPARDLPRDLEVVRRRAGEVSWLFAVNHGDVDLPLAASGTDLLTGAAHDGAAPVLVPAGGVVVLREGAAA</sequence>
<dbReference type="EMBL" id="RJKN01000008">
    <property type="protein sequence ID" value="ROP27027.1"/>
    <property type="molecule type" value="Genomic_DNA"/>
</dbReference>
<keyword evidence="5 6" id="KW-0326">Glycosidase</keyword>
<evidence type="ECO:0000256" key="7">
    <source>
        <dbReference type="PIRSR" id="PIRSR001084-1"/>
    </source>
</evidence>
<dbReference type="Pfam" id="PF02449">
    <property type="entry name" value="Glyco_hydro_42"/>
    <property type="match status" value="1"/>
</dbReference>
<dbReference type="EC" id="3.2.1.23" evidence="3 6"/>
<feature type="binding site" evidence="9">
    <location>
        <position position="117"/>
    </location>
    <ligand>
        <name>Zn(2+)</name>
        <dbReference type="ChEBI" id="CHEBI:29105"/>
    </ligand>
</feature>
<name>A0A3N1G9W8_9ACTN</name>
<dbReference type="CDD" id="cd03143">
    <property type="entry name" value="A4_beta-galactosidase_middle_domain"/>
    <property type="match status" value="1"/>
</dbReference>
<feature type="active site" description="Nucleophile" evidence="7">
    <location>
        <position position="313"/>
    </location>
</feature>
<feature type="active site" description="Proton donor" evidence="7">
    <location>
        <position position="152"/>
    </location>
</feature>
<evidence type="ECO:0000256" key="6">
    <source>
        <dbReference type="PIRNR" id="PIRNR001084"/>
    </source>
</evidence>
<keyword evidence="4 6" id="KW-0378">Hydrolase</keyword>
<feature type="domain" description="Beta-galactosidase C-terminal" evidence="12">
    <location>
        <begin position="618"/>
        <end position="675"/>
    </location>
</feature>
<dbReference type="Gene3D" id="3.20.20.80">
    <property type="entry name" value="Glycosidases"/>
    <property type="match status" value="1"/>
</dbReference>